<dbReference type="AlphaFoldDB" id="A0AAE1N3E5"/>
<gene>
    <name evidence="2" type="ORF">QN277_013307</name>
</gene>
<evidence type="ECO:0000313" key="2">
    <source>
        <dbReference type="EMBL" id="KAK4281860.1"/>
    </source>
</evidence>
<reference evidence="2" key="1">
    <citation type="submission" date="2023-10" db="EMBL/GenBank/DDBJ databases">
        <title>Chromosome-level genome of the transformable northern wattle, Acacia crassicarpa.</title>
        <authorList>
            <person name="Massaro I."/>
            <person name="Sinha N.R."/>
            <person name="Poethig S."/>
            <person name="Leichty A.R."/>
        </authorList>
    </citation>
    <scope>NUCLEOTIDE SEQUENCE</scope>
    <source>
        <strain evidence="2">Acra3RX</strain>
        <tissue evidence="2">Leaf</tissue>
    </source>
</reference>
<evidence type="ECO:0000313" key="3">
    <source>
        <dbReference type="Proteomes" id="UP001293593"/>
    </source>
</evidence>
<keyword evidence="3" id="KW-1185">Reference proteome</keyword>
<feature type="region of interest" description="Disordered" evidence="1">
    <location>
        <begin position="1"/>
        <end position="96"/>
    </location>
</feature>
<name>A0AAE1N3E5_9FABA</name>
<protein>
    <submittedName>
        <fullName evidence="2">Uncharacterized protein</fullName>
    </submittedName>
</protein>
<accession>A0AAE1N3E5</accession>
<dbReference type="EMBL" id="JAWXYG010000002">
    <property type="protein sequence ID" value="KAK4281860.1"/>
    <property type="molecule type" value="Genomic_DNA"/>
</dbReference>
<organism evidence="2 3">
    <name type="scientific">Acacia crassicarpa</name>
    <name type="common">northern wattle</name>
    <dbReference type="NCBI Taxonomy" id="499986"/>
    <lineage>
        <taxon>Eukaryota</taxon>
        <taxon>Viridiplantae</taxon>
        <taxon>Streptophyta</taxon>
        <taxon>Embryophyta</taxon>
        <taxon>Tracheophyta</taxon>
        <taxon>Spermatophyta</taxon>
        <taxon>Magnoliopsida</taxon>
        <taxon>eudicotyledons</taxon>
        <taxon>Gunneridae</taxon>
        <taxon>Pentapetalae</taxon>
        <taxon>rosids</taxon>
        <taxon>fabids</taxon>
        <taxon>Fabales</taxon>
        <taxon>Fabaceae</taxon>
        <taxon>Caesalpinioideae</taxon>
        <taxon>mimosoid clade</taxon>
        <taxon>Acacieae</taxon>
        <taxon>Acacia</taxon>
    </lineage>
</organism>
<dbReference type="Proteomes" id="UP001293593">
    <property type="component" value="Unassembled WGS sequence"/>
</dbReference>
<comment type="caution">
    <text evidence="2">The sequence shown here is derived from an EMBL/GenBank/DDBJ whole genome shotgun (WGS) entry which is preliminary data.</text>
</comment>
<evidence type="ECO:0000256" key="1">
    <source>
        <dbReference type="SAM" id="MobiDB-lite"/>
    </source>
</evidence>
<feature type="compositionally biased region" description="Basic and acidic residues" evidence="1">
    <location>
        <begin position="40"/>
        <end position="50"/>
    </location>
</feature>
<sequence>MSRFLEDSIIKINDQSENPREFTARGSRNVRKSLPGWADKGIEDARDSKSHARIGSKGVDGGLPQEVFDGLNEEIEASDRRDVKGERHGGEGNGEQ</sequence>
<feature type="compositionally biased region" description="Basic and acidic residues" evidence="1">
    <location>
        <begin position="77"/>
        <end position="90"/>
    </location>
</feature>
<proteinExistence type="predicted"/>